<proteinExistence type="predicted"/>
<protein>
    <submittedName>
        <fullName evidence="3">Uncharacterized protein</fullName>
    </submittedName>
</protein>
<feature type="region of interest" description="Disordered" evidence="1">
    <location>
        <begin position="1"/>
        <end position="37"/>
    </location>
</feature>
<gene>
    <name evidence="3" type="ORF">DM02DRAFT_265332</name>
</gene>
<keyword evidence="2" id="KW-0812">Transmembrane</keyword>
<keyword evidence="2" id="KW-1133">Transmembrane helix</keyword>
<evidence type="ECO:0000313" key="3">
    <source>
        <dbReference type="EMBL" id="PVI03205.1"/>
    </source>
</evidence>
<organism evidence="3 4">
    <name type="scientific">Periconia macrospinosa</name>
    <dbReference type="NCBI Taxonomy" id="97972"/>
    <lineage>
        <taxon>Eukaryota</taxon>
        <taxon>Fungi</taxon>
        <taxon>Dikarya</taxon>
        <taxon>Ascomycota</taxon>
        <taxon>Pezizomycotina</taxon>
        <taxon>Dothideomycetes</taxon>
        <taxon>Pleosporomycetidae</taxon>
        <taxon>Pleosporales</taxon>
        <taxon>Massarineae</taxon>
        <taxon>Periconiaceae</taxon>
        <taxon>Periconia</taxon>
    </lineage>
</organism>
<feature type="compositionally biased region" description="Basic residues" evidence="1">
    <location>
        <begin position="16"/>
        <end position="28"/>
    </location>
</feature>
<keyword evidence="4" id="KW-1185">Reference proteome</keyword>
<evidence type="ECO:0000256" key="2">
    <source>
        <dbReference type="SAM" id="Phobius"/>
    </source>
</evidence>
<dbReference type="AlphaFoldDB" id="A0A2V1E183"/>
<keyword evidence="2" id="KW-0472">Membrane</keyword>
<feature type="transmembrane region" description="Helical" evidence="2">
    <location>
        <begin position="102"/>
        <end position="121"/>
    </location>
</feature>
<reference evidence="3 4" key="1">
    <citation type="journal article" date="2018" name="Sci. Rep.">
        <title>Comparative genomics provides insights into the lifestyle and reveals functional heterogeneity of dark septate endophytic fungi.</title>
        <authorList>
            <person name="Knapp D.G."/>
            <person name="Nemeth J.B."/>
            <person name="Barry K."/>
            <person name="Hainaut M."/>
            <person name="Henrissat B."/>
            <person name="Johnson J."/>
            <person name="Kuo A."/>
            <person name="Lim J.H.P."/>
            <person name="Lipzen A."/>
            <person name="Nolan M."/>
            <person name="Ohm R.A."/>
            <person name="Tamas L."/>
            <person name="Grigoriev I.V."/>
            <person name="Spatafora J.W."/>
            <person name="Nagy L.G."/>
            <person name="Kovacs G.M."/>
        </authorList>
    </citation>
    <scope>NUCLEOTIDE SEQUENCE [LARGE SCALE GENOMIC DNA]</scope>
    <source>
        <strain evidence="3 4">DSE2036</strain>
    </source>
</reference>
<sequence>MKEGGKTNDSLSMLPSKKHDRPPARLRTRPSSQLASPSTARIGIAFLASPSLPLLKFPNRPDSSCQLFKIVKLRLPLTQVHTPPTGPDLDFFSNVIVWLQRHQQACCAFVFFCFSFFAIWLRRLPS</sequence>
<evidence type="ECO:0000313" key="4">
    <source>
        <dbReference type="Proteomes" id="UP000244855"/>
    </source>
</evidence>
<evidence type="ECO:0000256" key="1">
    <source>
        <dbReference type="SAM" id="MobiDB-lite"/>
    </source>
</evidence>
<accession>A0A2V1E183</accession>
<dbReference type="EMBL" id="KZ805334">
    <property type="protein sequence ID" value="PVI03205.1"/>
    <property type="molecule type" value="Genomic_DNA"/>
</dbReference>
<name>A0A2V1E183_9PLEO</name>
<dbReference type="Proteomes" id="UP000244855">
    <property type="component" value="Unassembled WGS sequence"/>
</dbReference>